<comment type="caution">
    <text evidence="2">The sequence shown here is derived from an EMBL/GenBank/DDBJ whole genome shotgun (WGS) entry which is preliminary data.</text>
</comment>
<evidence type="ECO:0000256" key="1">
    <source>
        <dbReference type="SAM" id="MobiDB-lite"/>
    </source>
</evidence>
<gene>
    <name evidence="2" type="ORF">HAX54_051307</name>
</gene>
<dbReference type="Proteomes" id="UP000823775">
    <property type="component" value="Unassembled WGS sequence"/>
</dbReference>
<proteinExistence type="predicted"/>
<protein>
    <submittedName>
        <fullName evidence="2">Uncharacterized protein</fullName>
    </submittedName>
</protein>
<organism evidence="2 3">
    <name type="scientific">Datura stramonium</name>
    <name type="common">Jimsonweed</name>
    <name type="synonym">Common thornapple</name>
    <dbReference type="NCBI Taxonomy" id="4076"/>
    <lineage>
        <taxon>Eukaryota</taxon>
        <taxon>Viridiplantae</taxon>
        <taxon>Streptophyta</taxon>
        <taxon>Embryophyta</taxon>
        <taxon>Tracheophyta</taxon>
        <taxon>Spermatophyta</taxon>
        <taxon>Magnoliopsida</taxon>
        <taxon>eudicotyledons</taxon>
        <taxon>Gunneridae</taxon>
        <taxon>Pentapetalae</taxon>
        <taxon>asterids</taxon>
        <taxon>lamiids</taxon>
        <taxon>Solanales</taxon>
        <taxon>Solanaceae</taxon>
        <taxon>Solanoideae</taxon>
        <taxon>Datureae</taxon>
        <taxon>Datura</taxon>
    </lineage>
</organism>
<reference evidence="2 3" key="1">
    <citation type="journal article" date="2021" name="BMC Genomics">
        <title>Datura genome reveals duplications of psychoactive alkaloid biosynthetic genes and high mutation rate following tissue culture.</title>
        <authorList>
            <person name="Rajewski A."/>
            <person name="Carter-House D."/>
            <person name="Stajich J."/>
            <person name="Litt A."/>
        </authorList>
    </citation>
    <scope>NUCLEOTIDE SEQUENCE [LARGE SCALE GENOMIC DNA]</scope>
    <source>
        <strain evidence="2">AR-01</strain>
    </source>
</reference>
<feature type="compositionally biased region" description="Acidic residues" evidence="1">
    <location>
        <begin position="267"/>
        <end position="278"/>
    </location>
</feature>
<accession>A0ABS8SY17</accession>
<keyword evidence="3" id="KW-1185">Reference proteome</keyword>
<sequence>MRGTVNSSMLSLSLNKGKDISQEGSCKNGLNIDAADDTACTNRSNWDLNTPMDSWEGSGDDVPVVDASQIDMLGKTSGSLDIKPPISSASVIGSNGDKGKQVVGASEQEFNFPISIYPSLPYKPLDGLRLSLGSTLRDLSVVVGLSTPSRYSVHTNEANRTKNALDLANADIAAKNANFDVKESNVSSDKVEVSVSEGMNIEDHMVYKKTQDPHNMVASGEGSANDEEKISISAGTEEECYGSDYESDGHHAFAGHVDTESVGCGREDEEYEDGEVRE</sequence>
<evidence type="ECO:0000313" key="3">
    <source>
        <dbReference type="Proteomes" id="UP000823775"/>
    </source>
</evidence>
<dbReference type="PANTHER" id="PTHR34536">
    <property type="entry name" value="DENTIN SIALOPHOSPHOPROTEIN-LIKE PROTEIN"/>
    <property type="match status" value="1"/>
</dbReference>
<feature type="region of interest" description="Disordered" evidence="1">
    <location>
        <begin position="240"/>
        <end position="278"/>
    </location>
</feature>
<evidence type="ECO:0000313" key="2">
    <source>
        <dbReference type="EMBL" id="MCD7463738.1"/>
    </source>
</evidence>
<dbReference type="EMBL" id="JACEIK010000911">
    <property type="protein sequence ID" value="MCD7463738.1"/>
    <property type="molecule type" value="Genomic_DNA"/>
</dbReference>
<name>A0ABS8SY17_DATST</name>
<dbReference type="PANTHER" id="PTHR34536:SF4">
    <property type="entry name" value="BTZ DOMAIN-CONTAINING PROTEIN"/>
    <property type="match status" value="1"/>
</dbReference>